<dbReference type="SUPFAM" id="SSF52540">
    <property type="entry name" value="P-loop containing nucleoside triphosphate hydrolases"/>
    <property type="match status" value="1"/>
</dbReference>
<reference evidence="1 2" key="1">
    <citation type="submission" date="2022-10" db="EMBL/GenBank/DDBJ databases">
        <title>The complete genomes of actinobacterial strains from the NBC collection.</title>
        <authorList>
            <person name="Joergensen T.S."/>
            <person name="Alvarez Arevalo M."/>
            <person name="Sterndorff E.B."/>
            <person name="Faurdal D."/>
            <person name="Vuksanovic O."/>
            <person name="Mourched A.-S."/>
            <person name="Charusanti P."/>
            <person name="Shaw S."/>
            <person name="Blin K."/>
            <person name="Weber T."/>
        </authorList>
    </citation>
    <scope>NUCLEOTIDE SEQUENCE [LARGE SCALE GENOMIC DNA]</scope>
    <source>
        <strain evidence="1 2">NBC 01752</strain>
    </source>
</reference>
<organism evidence="1 2">
    <name type="scientific">Streptomyces phaeochromogenes</name>
    <dbReference type="NCBI Taxonomy" id="1923"/>
    <lineage>
        <taxon>Bacteria</taxon>
        <taxon>Bacillati</taxon>
        <taxon>Actinomycetota</taxon>
        <taxon>Actinomycetes</taxon>
        <taxon>Kitasatosporales</taxon>
        <taxon>Streptomycetaceae</taxon>
        <taxon>Streptomyces</taxon>
        <taxon>Streptomyces phaeochromogenes group</taxon>
    </lineage>
</organism>
<name>A0ABZ1HJK2_STRPH</name>
<keyword evidence="2" id="KW-1185">Reference proteome</keyword>
<gene>
    <name evidence="1" type="ORF">OHB35_33305</name>
</gene>
<sequence length="132" mass="14573">MSDWLRTCSGTTDPWELGTDVLRWGTMPPQEMLGQLGRSFDATLPDGVILLDLPVAQALQRTRDRARGSELHETGVFLSATRQRYDAVLDWLAGARPELAVRRIDCADRSVDEVTARVRGAVESIAHARCGP</sequence>
<dbReference type="Proteomes" id="UP001340816">
    <property type="component" value="Chromosome"/>
</dbReference>
<protein>
    <recommendedName>
        <fullName evidence="3">Thymidylate kinase-like domain-containing protein</fullName>
    </recommendedName>
</protein>
<dbReference type="Gene3D" id="3.40.50.300">
    <property type="entry name" value="P-loop containing nucleotide triphosphate hydrolases"/>
    <property type="match status" value="1"/>
</dbReference>
<evidence type="ECO:0008006" key="3">
    <source>
        <dbReference type="Google" id="ProtNLM"/>
    </source>
</evidence>
<evidence type="ECO:0000313" key="1">
    <source>
        <dbReference type="EMBL" id="WSD17711.1"/>
    </source>
</evidence>
<accession>A0ABZ1HJK2</accession>
<evidence type="ECO:0000313" key="2">
    <source>
        <dbReference type="Proteomes" id="UP001340816"/>
    </source>
</evidence>
<dbReference type="InterPro" id="IPR027417">
    <property type="entry name" value="P-loop_NTPase"/>
</dbReference>
<proteinExistence type="predicted"/>
<dbReference type="EMBL" id="CP109135">
    <property type="protein sequence ID" value="WSD17711.1"/>
    <property type="molecule type" value="Genomic_DNA"/>
</dbReference>
<dbReference type="RefSeq" id="WP_326760703.1">
    <property type="nucleotide sequence ID" value="NZ_CP109135.1"/>
</dbReference>